<dbReference type="EMBL" id="JACOOI010000004">
    <property type="protein sequence ID" value="MBC5642416.1"/>
    <property type="molecule type" value="Genomic_DNA"/>
</dbReference>
<sequence>MAFFKKILKKLNNKWYPQSVTVGKPVATKEVADRLSQISTVSRADVYAVLMDLAGVLADYMAQGRSVKIDGLGTFYYTLTAGGNGVESADKVSASQITGVRVRFIPEATRKTGSKTMNRSLISDNIFWMELNTAPETTPEEGGGEDRPEIE</sequence>
<accession>A0ABR7DY55</accession>
<keyword evidence="1 3" id="KW-0238">DNA-binding</keyword>
<dbReference type="SUPFAM" id="SSF47729">
    <property type="entry name" value="IHF-like DNA-binding proteins"/>
    <property type="match status" value="1"/>
</dbReference>
<dbReference type="Gene3D" id="4.10.520.10">
    <property type="entry name" value="IHF-like DNA-binding proteins"/>
    <property type="match status" value="1"/>
</dbReference>
<dbReference type="InterPro" id="IPR005902">
    <property type="entry name" value="HU_DNA-bd_put"/>
</dbReference>
<evidence type="ECO:0000313" key="4">
    <source>
        <dbReference type="Proteomes" id="UP000644010"/>
    </source>
</evidence>
<evidence type="ECO:0000313" key="3">
    <source>
        <dbReference type="EMBL" id="MBC5642416.1"/>
    </source>
</evidence>
<gene>
    <name evidence="3" type="ORF">H8S77_05895</name>
</gene>
<reference evidence="3 4" key="1">
    <citation type="submission" date="2020-08" db="EMBL/GenBank/DDBJ databases">
        <title>Genome public.</title>
        <authorList>
            <person name="Liu C."/>
            <person name="Sun Q."/>
        </authorList>
    </citation>
    <scope>NUCLEOTIDE SEQUENCE [LARGE SCALE GENOMIC DNA]</scope>
    <source>
        <strain evidence="3 4">BX2</strain>
    </source>
</reference>
<organism evidence="3 4">
    <name type="scientific">Parabacteroides segnis</name>
    <dbReference type="NCBI Taxonomy" id="2763058"/>
    <lineage>
        <taxon>Bacteria</taxon>
        <taxon>Pseudomonadati</taxon>
        <taxon>Bacteroidota</taxon>
        <taxon>Bacteroidia</taxon>
        <taxon>Bacteroidales</taxon>
        <taxon>Tannerellaceae</taxon>
        <taxon>Parabacteroides</taxon>
    </lineage>
</organism>
<dbReference type="NCBIfam" id="TIGR01201">
    <property type="entry name" value="HU_rel"/>
    <property type="match status" value="1"/>
</dbReference>
<dbReference type="GO" id="GO:0003677">
    <property type="term" value="F:DNA binding"/>
    <property type="evidence" value="ECO:0007669"/>
    <property type="project" value="UniProtKB-KW"/>
</dbReference>
<dbReference type="InterPro" id="IPR010992">
    <property type="entry name" value="IHF-like_DNA-bd_dom_sf"/>
</dbReference>
<dbReference type="Pfam" id="PF18291">
    <property type="entry name" value="HU-HIG"/>
    <property type="match status" value="1"/>
</dbReference>
<evidence type="ECO:0000256" key="1">
    <source>
        <dbReference type="ARBA" id="ARBA00023125"/>
    </source>
</evidence>
<evidence type="ECO:0000259" key="2">
    <source>
        <dbReference type="Pfam" id="PF18291"/>
    </source>
</evidence>
<dbReference type="InterPro" id="IPR041607">
    <property type="entry name" value="HU-HIG"/>
</dbReference>
<name>A0ABR7DY55_9BACT</name>
<dbReference type="Proteomes" id="UP000644010">
    <property type="component" value="Unassembled WGS sequence"/>
</dbReference>
<feature type="domain" description="HU" evidence="2">
    <location>
        <begin position="12"/>
        <end position="117"/>
    </location>
</feature>
<proteinExistence type="predicted"/>
<protein>
    <submittedName>
        <fullName evidence="3">HU family DNA-binding protein</fullName>
    </submittedName>
</protein>
<dbReference type="RefSeq" id="WP_186958666.1">
    <property type="nucleotide sequence ID" value="NZ_JACOOI010000004.1"/>
</dbReference>
<keyword evidence="4" id="KW-1185">Reference proteome</keyword>
<comment type="caution">
    <text evidence="3">The sequence shown here is derived from an EMBL/GenBank/DDBJ whole genome shotgun (WGS) entry which is preliminary data.</text>
</comment>